<dbReference type="STRING" id="891968.Anamo_1234"/>
<evidence type="ECO:0000313" key="2">
    <source>
        <dbReference type="Proteomes" id="UP000006061"/>
    </source>
</evidence>
<proteinExistence type="predicted"/>
<keyword evidence="2" id="KW-1185">Reference proteome</keyword>
<name>I4BX41_ACEMN</name>
<gene>
    <name evidence="1" type="ordered locus">Anamo_1234</name>
</gene>
<protein>
    <submittedName>
        <fullName evidence="1">Uncharacterized protein</fullName>
    </submittedName>
</protein>
<dbReference type="AlphaFoldDB" id="I4BX41"/>
<dbReference type="HOGENOM" id="CLU_3408508_0_0_0"/>
<organism evidence="1 2">
    <name type="scientific">Acetomicrobium mobile (strain ATCC BAA-54 / DSM 13181 / JCM 12221 / NGA)</name>
    <name type="common">Anaerobaculum mobile</name>
    <dbReference type="NCBI Taxonomy" id="891968"/>
    <lineage>
        <taxon>Bacteria</taxon>
        <taxon>Thermotogati</taxon>
        <taxon>Synergistota</taxon>
        <taxon>Synergistia</taxon>
        <taxon>Synergistales</taxon>
        <taxon>Acetomicrobiaceae</taxon>
        <taxon>Acetomicrobium</taxon>
    </lineage>
</organism>
<dbReference type="Proteomes" id="UP000006061">
    <property type="component" value="Chromosome"/>
</dbReference>
<dbReference type="EMBL" id="CP003198">
    <property type="protein sequence ID" value="AFM21848.1"/>
    <property type="molecule type" value="Genomic_DNA"/>
</dbReference>
<evidence type="ECO:0000313" key="1">
    <source>
        <dbReference type="EMBL" id="AFM21848.1"/>
    </source>
</evidence>
<reference evidence="2" key="1">
    <citation type="journal article" date="2013" name="Stand. Genomic Sci.">
        <title>Complete genome sequence of the moderate thermophile Anaerobaculum mobile type strain (NGA(T)).</title>
        <authorList>
            <person name="Mavromatis K."/>
            <person name="Stackebrandt E."/>
            <person name="Held B."/>
            <person name="Lapidus A."/>
            <person name="Nolan M."/>
            <person name="Lucas S."/>
            <person name="Hammon N."/>
            <person name="Deshpande S."/>
            <person name="Cheng J.F."/>
            <person name="Tapia R."/>
            <person name="Goodwin L.A."/>
            <person name="Pitluck S."/>
            <person name="Liolios K."/>
            <person name="Pagani I."/>
            <person name="Ivanova N."/>
            <person name="Mikhailova N."/>
            <person name="Huntemann M."/>
            <person name="Pati A."/>
            <person name="Chen A."/>
            <person name="Palaniappan K."/>
            <person name="Land M."/>
            <person name="Rohde M."/>
            <person name="Spring S."/>
            <person name="Goker M."/>
            <person name="Woyke T."/>
            <person name="Detter J.C."/>
            <person name="Bristow J."/>
            <person name="Eisen J.A."/>
            <person name="Markowitz V."/>
            <person name="Hugenholtz P."/>
            <person name="Klenk H.P."/>
            <person name="Kyrpides N.C."/>
        </authorList>
    </citation>
    <scope>NUCLEOTIDE SEQUENCE</scope>
    <source>
        <strain evidence="2">ATCC BAA-54 / DSM 13181 / NGA</strain>
    </source>
</reference>
<accession>I4BX41</accession>
<sequence>MIGLDELEGYKPALKLEEAIELWSSGKGE</sequence>
<dbReference type="KEGG" id="amo:Anamo_1234"/>